<accession>K1XIG2</accession>
<proteinExistence type="predicted"/>
<dbReference type="EMBL" id="AMFJ01036150">
    <property type="protein sequence ID" value="EKD24957.1"/>
    <property type="molecule type" value="Genomic_DNA"/>
</dbReference>
<gene>
    <name evidence="1" type="ORF">ACD_80C00143G0003</name>
</gene>
<name>K1XIG2_9BACT</name>
<comment type="caution">
    <text evidence="1">The sequence shown here is derived from an EMBL/GenBank/DDBJ whole genome shotgun (WGS) entry which is preliminary data.</text>
</comment>
<reference evidence="1" key="1">
    <citation type="journal article" date="2012" name="Science">
        <title>Fermentation, hydrogen, and sulfur metabolism in multiple uncultivated bacterial phyla.</title>
        <authorList>
            <person name="Wrighton K.C."/>
            <person name="Thomas B.C."/>
            <person name="Sharon I."/>
            <person name="Miller C.S."/>
            <person name="Castelle C.J."/>
            <person name="VerBerkmoes N.C."/>
            <person name="Wilkins M.J."/>
            <person name="Hettich R.L."/>
            <person name="Lipton M.S."/>
            <person name="Williams K.H."/>
            <person name="Long P.E."/>
            <person name="Banfield J.F."/>
        </authorList>
    </citation>
    <scope>NUCLEOTIDE SEQUENCE [LARGE SCALE GENOMIC DNA]</scope>
</reference>
<evidence type="ECO:0000313" key="1">
    <source>
        <dbReference type="EMBL" id="EKD24957.1"/>
    </source>
</evidence>
<dbReference type="AlphaFoldDB" id="K1XIG2"/>
<organism evidence="1">
    <name type="scientific">uncultured bacterium</name>
    <name type="common">gcode 4</name>
    <dbReference type="NCBI Taxonomy" id="1234023"/>
    <lineage>
        <taxon>Bacteria</taxon>
        <taxon>environmental samples</taxon>
    </lineage>
</organism>
<sequence length="182" mass="20916">MFCGNVYAQLIIFDTAKTVKAKEIEEEYLANIFRNADIIFCKIDTINGIRCVKTMEVAFNGSSSLFNMAYIESEFYNGPLTAFYRLSCTYVVFSDFDGNTLKLAYQTPSTPIEADEELLNDLEILKPVLDSLIQETNIVDYTKDTTSFLYLDPDWSTHQKLQNNTLRFSKSFFIEKNSYISI</sequence>
<protein>
    <submittedName>
        <fullName evidence="1">Uncharacterized protein</fullName>
    </submittedName>
</protein>